<proteinExistence type="predicted"/>
<reference evidence="2 3" key="1">
    <citation type="submission" date="2016-09" db="EMBL/GenBank/DDBJ databases">
        <title>Couchioplanes caeruleus draft genome sequence.</title>
        <authorList>
            <person name="Sheehan J."/>
            <person name="Caffrey P."/>
        </authorList>
    </citation>
    <scope>NUCLEOTIDE SEQUENCE [LARGE SCALE GENOMIC DNA]</scope>
    <source>
        <strain evidence="2 3">DSM 43634</strain>
    </source>
</reference>
<accession>A0A1K0FNF2</accession>
<feature type="transmembrane region" description="Helical" evidence="1">
    <location>
        <begin position="6"/>
        <end position="25"/>
    </location>
</feature>
<sequence length="245" mass="26243">MGDLLINLLASVIAGAAVWLAQFAIRRRRLERERAFFGLTAGATSLLVASRHASSPREESIHRRDVAALVELATIVRECGARADLVGGGQPVHELGRVAEFCVGGPGANPRAGTHLRAVLHGLSYTVYEWPAHGDGAKLAFSVGGQEYVHTPETGYAVLARFWGPADGRPVLYLGGLTAGGNLATARYLANHHRELFRRFGADRPFCLVLRIREPAAYGTDLTEIVADVSDVAFTAPPAPEGLQE</sequence>
<comment type="caution">
    <text evidence="2">The sequence shown here is derived from an EMBL/GenBank/DDBJ whole genome shotgun (WGS) entry which is preliminary data.</text>
</comment>
<name>A0A1K0FNF2_9ACTN</name>
<evidence type="ECO:0000313" key="3">
    <source>
        <dbReference type="Proteomes" id="UP000182486"/>
    </source>
</evidence>
<dbReference type="AlphaFoldDB" id="A0A1K0FNF2"/>
<keyword evidence="3" id="KW-1185">Reference proteome</keyword>
<protein>
    <recommendedName>
        <fullName evidence="4">Secreted protein</fullName>
    </recommendedName>
</protein>
<dbReference type="EMBL" id="MEIA01000102">
    <property type="protein sequence ID" value="OJF14321.1"/>
    <property type="molecule type" value="Genomic_DNA"/>
</dbReference>
<evidence type="ECO:0000256" key="1">
    <source>
        <dbReference type="SAM" id="Phobius"/>
    </source>
</evidence>
<evidence type="ECO:0000313" key="2">
    <source>
        <dbReference type="EMBL" id="OJF14321.1"/>
    </source>
</evidence>
<organism evidence="2 3">
    <name type="scientific">Couchioplanes caeruleus subsp. caeruleus</name>
    <dbReference type="NCBI Taxonomy" id="56427"/>
    <lineage>
        <taxon>Bacteria</taxon>
        <taxon>Bacillati</taxon>
        <taxon>Actinomycetota</taxon>
        <taxon>Actinomycetes</taxon>
        <taxon>Micromonosporales</taxon>
        <taxon>Micromonosporaceae</taxon>
        <taxon>Couchioplanes</taxon>
    </lineage>
</organism>
<keyword evidence="1" id="KW-1133">Transmembrane helix</keyword>
<dbReference type="RefSeq" id="WP_071804851.1">
    <property type="nucleotide sequence ID" value="NZ_MEIA01000102.1"/>
</dbReference>
<dbReference type="Proteomes" id="UP000182486">
    <property type="component" value="Unassembled WGS sequence"/>
</dbReference>
<gene>
    <name evidence="2" type="ORF">BG844_10350</name>
</gene>
<keyword evidence="1" id="KW-0472">Membrane</keyword>
<keyword evidence="1" id="KW-0812">Transmembrane</keyword>
<evidence type="ECO:0008006" key="4">
    <source>
        <dbReference type="Google" id="ProtNLM"/>
    </source>
</evidence>